<dbReference type="PATRIC" id="fig|1236046.5.peg.89"/>
<dbReference type="Proteomes" id="UP000055014">
    <property type="component" value="Unassembled WGS sequence"/>
</dbReference>
<evidence type="ECO:0000313" key="3">
    <source>
        <dbReference type="Proteomes" id="UP000054260"/>
    </source>
</evidence>
<dbReference type="EMBL" id="LGGH01000230">
    <property type="protein sequence ID" value="KUK66260.1"/>
    <property type="molecule type" value="Genomic_DNA"/>
</dbReference>
<evidence type="ECO:0000313" key="2">
    <source>
        <dbReference type="EMBL" id="KUK90362.1"/>
    </source>
</evidence>
<evidence type="ECO:0000313" key="1">
    <source>
        <dbReference type="EMBL" id="KUK66260.1"/>
    </source>
</evidence>
<reference evidence="3 4" key="2">
    <citation type="journal article" date="2015" name="MBio">
        <title>Genome-Resolved Metagenomic Analysis Reveals Roles for Candidate Phyla and Other Microbial Community Members in Biogeochemical Transformations in Oil Reservoirs.</title>
        <authorList>
            <person name="Hu P."/>
            <person name="Tom L."/>
            <person name="Singh A."/>
            <person name="Thomas B.C."/>
            <person name="Baker B.J."/>
            <person name="Piceno Y.M."/>
            <person name="Andersen G.L."/>
            <person name="Banfield J.F."/>
        </authorList>
    </citation>
    <scope>NUCLEOTIDE SEQUENCE [LARGE SCALE GENOMIC DNA]</scope>
</reference>
<dbReference type="Proteomes" id="UP000054260">
    <property type="component" value="Unassembled WGS sequence"/>
</dbReference>
<dbReference type="AlphaFoldDB" id="A0A101GX39"/>
<sequence>MAYYTVNLLYKNSPMCITFGSSGDDLTHSAFSIGDKVVFAGYSTSLERAGIFSEAKDLWVIEVEK</sequence>
<proteinExistence type="predicted"/>
<dbReference type="EMBL" id="LGGW01000038">
    <property type="protein sequence ID" value="KUK90362.1"/>
    <property type="molecule type" value="Genomic_DNA"/>
</dbReference>
<reference evidence="1" key="1">
    <citation type="journal article" date="2015" name="MBio">
        <title>Genome-resolved metagenomic analysis reveals roles for candidate phyla and other microbial community members in biogeochemical transformations in oil reservoirs.</title>
        <authorList>
            <person name="Hu P."/>
            <person name="Tom L."/>
            <person name="Singh A."/>
            <person name="Thomas B.C."/>
            <person name="Baker B.J."/>
            <person name="Piceno Y.M."/>
            <person name="Andersen G.L."/>
            <person name="Banfield J.F."/>
        </authorList>
    </citation>
    <scope>NUCLEOTIDE SEQUENCE [LARGE SCALE GENOMIC DNA]</scope>
    <source>
        <strain evidence="1">46_47</strain>
        <strain evidence="2">46_70</strain>
    </source>
</reference>
<name>A0A101GX39_9BACT</name>
<protein>
    <submittedName>
        <fullName evidence="1">Uncharacterized protein</fullName>
    </submittedName>
</protein>
<comment type="caution">
    <text evidence="1">The sequence shown here is derived from an EMBL/GenBank/DDBJ whole genome shotgun (WGS) entry which is preliminary data.</text>
</comment>
<accession>A0A101GX39</accession>
<gene>
    <name evidence="1" type="ORF">XD86_1260</name>
    <name evidence="2" type="ORF">XE02_0578</name>
</gene>
<organism evidence="1 3">
    <name type="scientific">Mesotoga infera</name>
    <dbReference type="NCBI Taxonomy" id="1236046"/>
    <lineage>
        <taxon>Bacteria</taxon>
        <taxon>Thermotogati</taxon>
        <taxon>Thermotogota</taxon>
        <taxon>Thermotogae</taxon>
        <taxon>Kosmotogales</taxon>
        <taxon>Kosmotogaceae</taxon>
        <taxon>Mesotoga</taxon>
    </lineage>
</organism>
<evidence type="ECO:0000313" key="4">
    <source>
        <dbReference type="Proteomes" id="UP000055014"/>
    </source>
</evidence>